<evidence type="ECO:0000313" key="3">
    <source>
        <dbReference type="Proteomes" id="UP001152300"/>
    </source>
</evidence>
<reference evidence="2" key="1">
    <citation type="submission" date="2022-11" db="EMBL/GenBank/DDBJ databases">
        <title>Genome Resource of Sclerotinia nivalis Strain SnTB1, a Plant Pathogen Isolated from American Ginseng.</title>
        <authorList>
            <person name="Fan S."/>
        </authorList>
    </citation>
    <scope>NUCLEOTIDE SEQUENCE</scope>
    <source>
        <strain evidence="2">SnTB1</strain>
    </source>
</reference>
<dbReference type="Proteomes" id="UP001152300">
    <property type="component" value="Unassembled WGS sequence"/>
</dbReference>
<gene>
    <name evidence="2" type="ORF">OCU04_000209</name>
</gene>
<proteinExistence type="predicted"/>
<name>A0A9X0AZ10_9HELO</name>
<keyword evidence="3" id="KW-1185">Reference proteome</keyword>
<protein>
    <submittedName>
        <fullName evidence="2">Uncharacterized protein</fullName>
    </submittedName>
</protein>
<sequence length="164" mass="18465">MQSSQNTTQETIDPGSKVPETVVAPRSKAPWSAWAPRIVVAPGMNSPFQLIPALSRTPRTPRIVPLRTKRPPPSPKSKAEQFRASRTWQEVLAYRKRVEQRLEEEISQPAPTVPQDLPFLRFVYFNAEILPVSIGLSFAFDHHLLQLGQTPTANNNTVELISKF</sequence>
<accession>A0A9X0AZ10</accession>
<comment type="caution">
    <text evidence="2">The sequence shown here is derived from an EMBL/GenBank/DDBJ whole genome shotgun (WGS) entry which is preliminary data.</text>
</comment>
<organism evidence="2 3">
    <name type="scientific">Sclerotinia nivalis</name>
    <dbReference type="NCBI Taxonomy" id="352851"/>
    <lineage>
        <taxon>Eukaryota</taxon>
        <taxon>Fungi</taxon>
        <taxon>Dikarya</taxon>
        <taxon>Ascomycota</taxon>
        <taxon>Pezizomycotina</taxon>
        <taxon>Leotiomycetes</taxon>
        <taxon>Helotiales</taxon>
        <taxon>Sclerotiniaceae</taxon>
        <taxon>Sclerotinia</taxon>
    </lineage>
</organism>
<feature type="region of interest" description="Disordered" evidence="1">
    <location>
        <begin position="59"/>
        <end position="84"/>
    </location>
</feature>
<evidence type="ECO:0000313" key="2">
    <source>
        <dbReference type="EMBL" id="KAJ8069793.1"/>
    </source>
</evidence>
<dbReference type="EMBL" id="JAPEIS010000001">
    <property type="protein sequence ID" value="KAJ8069793.1"/>
    <property type="molecule type" value="Genomic_DNA"/>
</dbReference>
<feature type="region of interest" description="Disordered" evidence="1">
    <location>
        <begin position="1"/>
        <end position="28"/>
    </location>
</feature>
<feature type="compositionally biased region" description="Polar residues" evidence="1">
    <location>
        <begin position="1"/>
        <end position="11"/>
    </location>
</feature>
<dbReference type="AlphaFoldDB" id="A0A9X0AZ10"/>
<evidence type="ECO:0000256" key="1">
    <source>
        <dbReference type="SAM" id="MobiDB-lite"/>
    </source>
</evidence>